<gene>
    <name evidence="3" type="ORF">IPJ27_21685</name>
</gene>
<dbReference type="EMBL" id="JADJMH010000034">
    <property type="protein sequence ID" value="MBK7677145.1"/>
    <property type="molecule type" value="Genomic_DNA"/>
</dbReference>
<reference evidence="3 4" key="1">
    <citation type="submission" date="2020-10" db="EMBL/GenBank/DDBJ databases">
        <title>Connecting structure to function with the recovery of over 1000 high-quality activated sludge metagenome-assembled genomes encoding full-length rRNA genes using long-read sequencing.</title>
        <authorList>
            <person name="Singleton C.M."/>
            <person name="Petriglieri F."/>
            <person name="Kristensen J.M."/>
            <person name="Kirkegaard R.H."/>
            <person name="Michaelsen T.Y."/>
            <person name="Andersen M.H."/>
            <person name="Karst S.M."/>
            <person name="Dueholm M.S."/>
            <person name="Nielsen P.H."/>
            <person name="Albertsen M."/>
        </authorList>
    </citation>
    <scope>NUCLEOTIDE SEQUENCE [LARGE SCALE GENOMIC DNA]</scope>
    <source>
        <strain evidence="3">EsbW_18-Q3-R4-48_BATAC.285</strain>
    </source>
</reference>
<dbReference type="Gene3D" id="3.30.750.24">
    <property type="entry name" value="STAS domain"/>
    <property type="match status" value="1"/>
</dbReference>
<evidence type="ECO:0000259" key="2">
    <source>
        <dbReference type="PROSITE" id="PS50801"/>
    </source>
</evidence>
<evidence type="ECO:0000313" key="3">
    <source>
        <dbReference type="EMBL" id="MBK7677145.1"/>
    </source>
</evidence>
<organism evidence="3 4">
    <name type="scientific">Candidatus Accumulibacter proximus</name>
    <dbReference type="NCBI Taxonomy" id="2954385"/>
    <lineage>
        <taxon>Bacteria</taxon>
        <taxon>Pseudomonadati</taxon>
        <taxon>Pseudomonadota</taxon>
        <taxon>Betaproteobacteria</taxon>
        <taxon>Candidatus Accumulibacter</taxon>
    </lineage>
</organism>
<evidence type="ECO:0000256" key="1">
    <source>
        <dbReference type="SAM" id="MobiDB-lite"/>
    </source>
</evidence>
<feature type="region of interest" description="Disordered" evidence="1">
    <location>
        <begin position="140"/>
        <end position="163"/>
    </location>
</feature>
<dbReference type="Pfam" id="PF01740">
    <property type="entry name" value="STAS"/>
    <property type="match status" value="1"/>
</dbReference>
<dbReference type="GO" id="GO:0016020">
    <property type="term" value="C:membrane"/>
    <property type="evidence" value="ECO:0007669"/>
    <property type="project" value="InterPro"/>
</dbReference>
<dbReference type="InterPro" id="IPR001902">
    <property type="entry name" value="SLC26A/SulP_fam"/>
</dbReference>
<dbReference type="InterPro" id="IPR002645">
    <property type="entry name" value="STAS_dom"/>
</dbReference>
<accession>A0A935Q4V2</accession>
<dbReference type="AlphaFoldDB" id="A0A935Q4V2"/>
<feature type="domain" description="STAS" evidence="2">
    <location>
        <begin position="23"/>
        <end position="138"/>
    </location>
</feature>
<dbReference type="PROSITE" id="PS50801">
    <property type="entry name" value="STAS"/>
    <property type="match status" value="1"/>
</dbReference>
<comment type="caution">
    <text evidence="3">The sequence shown here is derived from an EMBL/GenBank/DDBJ whole genome shotgun (WGS) entry which is preliminary data.</text>
</comment>
<dbReference type="PANTHER" id="PTHR11814">
    <property type="entry name" value="SULFATE TRANSPORTER"/>
    <property type="match status" value="1"/>
</dbReference>
<dbReference type="CDD" id="cd07042">
    <property type="entry name" value="STAS_SulP_like_sulfate_transporter"/>
    <property type="match status" value="1"/>
</dbReference>
<protein>
    <submittedName>
        <fullName evidence="3">Sodium-independent anion transporter</fullName>
    </submittedName>
</protein>
<feature type="compositionally biased region" description="Acidic residues" evidence="1">
    <location>
        <begin position="145"/>
        <end position="154"/>
    </location>
</feature>
<sequence>MTRPACEELVNVSGRPGLYNRLFFPEATTIDGLLLLRFGGPLVFFNASHFRSELQRAIARQKAPVERVVRDLIPMTSLDITGIDTLERLDAELAAQNITLTLAGRQIEFERWLEATGHPDQSIRQRVYPTMRQAIRQWHGRDEMGTADEPEADGDSQGLSDGK</sequence>
<name>A0A935Q4V2_9PROT</name>
<proteinExistence type="predicted"/>
<dbReference type="Proteomes" id="UP000697998">
    <property type="component" value="Unassembled WGS sequence"/>
</dbReference>
<dbReference type="InterPro" id="IPR036513">
    <property type="entry name" value="STAS_dom_sf"/>
</dbReference>
<evidence type="ECO:0000313" key="4">
    <source>
        <dbReference type="Proteomes" id="UP000697998"/>
    </source>
</evidence>
<dbReference type="GO" id="GO:0055085">
    <property type="term" value="P:transmembrane transport"/>
    <property type="evidence" value="ECO:0007669"/>
    <property type="project" value="InterPro"/>
</dbReference>
<dbReference type="SUPFAM" id="SSF52091">
    <property type="entry name" value="SpoIIaa-like"/>
    <property type="match status" value="1"/>
</dbReference>